<reference evidence="2" key="1">
    <citation type="submission" date="2024-07" db="EMBL/GenBank/DDBJ databases">
        <authorList>
            <person name="Yu S.T."/>
        </authorList>
    </citation>
    <scope>NUCLEOTIDE SEQUENCE</scope>
    <source>
        <strain evidence="2">R39</strain>
    </source>
</reference>
<feature type="signal peptide" evidence="1">
    <location>
        <begin position="1"/>
        <end position="23"/>
    </location>
</feature>
<sequence>MRAGRSSGSAVVLAGALALGALAAPSAAAADTGISVTRMVVNGGKPIVVGTTAKVKPGFTFRMTWPSGVKLADAQVFPFLYHDTTAAKGDADGGIYISSVGCGDNGSQPADCGGEFYIEPRYTLDSDNDATTWKIAAGAKIWGSDDKLKSQEILTGLGTVQVLRAAKVTANATPEPVAKGGTLTVKGAITRADWVKHKYVGFGGKAARLQFRKKGSSTYTTLKTVRADSAGALKTTVKAAADGYYRWTFGATATTGGATSAGDYVDVS</sequence>
<evidence type="ECO:0008006" key="3">
    <source>
        <dbReference type="Google" id="ProtNLM"/>
    </source>
</evidence>
<evidence type="ECO:0000256" key="1">
    <source>
        <dbReference type="SAM" id="SignalP"/>
    </source>
</evidence>
<name>A0AB39QR16_9ACTN</name>
<dbReference type="EMBL" id="CP163441">
    <property type="protein sequence ID" value="XDQ44666.1"/>
    <property type="molecule type" value="Genomic_DNA"/>
</dbReference>
<protein>
    <recommendedName>
        <fullName evidence="3">Calcium-binding protein</fullName>
    </recommendedName>
</protein>
<gene>
    <name evidence="2" type="ORF">AB5J52_21680</name>
</gene>
<feature type="chain" id="PRO_5044299800" description="Calcium-binding protein" evidence="1">
    <location>
        <begin position="24"/>
        <end position="268"/>
    </location>
</feature>
<organism evidence="2">
    <name type="scientific">Streptomyces sp. R39</name>
    <dbReference type="NCBI Taxonomy" id="3238631"/>
    <lineage>
        <taxon>Bacteria</taxon>
        <taxon>Bacillati</taxon>
        <taxon>Actinomycetota</taxon>
        <taxon>Actinomycetes</taxon>
        <taxon>Kitasatosporales</taxon>
        <taxon>Streptomycetaceae</taxon>
        <taxon>Streptomyces</taxon>
    </lineage>
</organism>
<proteinExistence type="predicted"/>
<dbReference type="AlphaFoldDB" id="A0AB39QR16"/>
<evidence type="ECO:0000313" key="2">
    <source>
        <dbReference type="EMBL" id="XDQ44666.1"/>
    </source>
</evidence>
<keyword evidence="1" id="KW-0732">Signal</keyword>
<dbReference type="RefSeq" id="WP_369223526.1">
    <property type="nucleotide sequence ID" value="NZ_CP163441.1"/>
</dbReference>
<accession>A0AB39QR16</accession>